<dbReference type="OrthoDB" id="94797at2"/>
<evidence type="ECO:0000256" key="5">
    <source>
        <dbReference type="ARBA" id="ARBA00023288"/>
    </source>
</evidence>
<accession>A0A0J9EYD7</accession>
<keyword evidence="1" id="KW-1003">Cell membrane</keyword>
<evidence type="ECO:0000256" key="2">
    <source>
        <dbReference type="ARBA" id="ARBA00022729"/>
    </source>
</evidence>
<dbReference type="PATRIC" id="fig|742734.4.peg.1935"/>
<proteinExistence type="predicted"/>
<keyword evidence="3" id="KW-0472">Membrane</keyword>
<evidence type="ECO:0000313" key="8">
    <source>
        <dbReference type="Proteomes" id="UP000037392"/>
    </source>
</evidence>
<dbReference type="InterPro" id="IPR006059">
    <property type="entry name" value="SBP"/>
</dbReference>
<evidence type="ECO:0000313" key="7">
    <source>
        <dbReference type="EMBL" id="KMW20960.1"/>
    </source>
</evidence>
<feature type="chain" id="PRO_5038813748" description="Extracellular solute-binding protein" evidence="6">
    <location>
        <begin position="20"/>
        <end position="444"/>
    </location>
</feature>
<dbReference type="Proteomes" id="UP000037392">
    <property type="component" value="Unassembled WGS sequence"/>
</dbReference>
<sequence length="444" mass="47415">MKKVLSLGLATALAVGALSGCGGGKPAETTAAPAAAQTTAAGADAETTAGSASEVTEITWWAFPTFGVDTGYEQEVVDAFNAAHSDIKVKVEYIDFTSGPDKLTAALTSGTAPDILFDAPGRIIEFGEAGYLVSLDDILGDLKSDLTSQSLVETCVGADGTAWMYPISSSPFYMGLNKEALEKADALQYVNLEGDRTWTTENFVKMCEALRDAAPTQVPGIVYCGGQGGDQGTRALVNNLYGSSIVGSDGTWNIDANGVKALTLLKEMYDNKSIDAGFDMAAADELQKFQQETCAMTFCFGTSAEITYASEDYTQIAVPFPSEDGKPSLEYLVNGFCVFDNKSDARAAASKEFIKFICDDPEWGPKSVVKTNAFPVRTSFGDLYPGDEHKAMLASWSQYYGPYYNTRAGFAAMRPLWFNMLQQVFNGTDPQAAADEFNASANSN</sequence>
<dbReference type="Gene3D" id="3.40.190.10">
    <property type="entry name" value="Periplasmic binding protein-like II"/>
    <property type="match status" value="1"/>
</dbReference>
<reference evidence="7 8" key="1">
    <citation type="submission" date="2011-04" db="EMBL/GenBank/DDBJ databases">
        <title>The Genome Sequence of Clostridium citroniae WAL-19142.</title>
        <authorList>
            <consortium name="The Broad Institute Genome Sequencing Platform"/>
            <person name="Earl A."/>
            <person name="Ward D."/>
            <person name="Feldgarden M."/>
            <person name="Gevers D."/>
            <person name="Warren Y.A."/>
            <person name="Tyrrell K.L."/>
            <person name="Citron D.M."/>
            <person name="Goldstein E.J."/>
            <person name="Daigneault M."/>
            <person name="Allen-Vercoe E."/>
            <person name="Young S.K."/>
            <person name="Zeng Q."/>
            <person name="Gargeya S."/>
            <person name="Fitzgerald M."/>
            <person name="Haas B."/>
            <person name="Abouelleil A."/>
            <person name="Alvarado L."/>
            <person name="Arachchi H.M."/>
            <person name="Berlin A."/>
            <person name="Brown A."/>
            <person name="Chapman S.B."/>
            <person name="Chen Z."/>
            <person name="Dunbar C."/>
            <person name="Freedman E."/>
            <person name="Gearin G."/>
            <person name="Gellesch M."/>
            <person name="Goldberg J."/>
            <person name="Griggs A."/>
            <person name="Gujja S."/>
            <person name="Heilman E.R."/>
            <person name="Heiman D."/>
            <person name="Howarth C."/>
            <person name="Larson L."/>
            <person name="Lui A."/>
            <person name="MacDonald P.J."/>
            <person name="Mehta T."/>
            <person name="Montmayeur A."/>
            <person name="Murphy C."/>
            <person name="Neiman D."/>
            <person name="Pearson M."/>
            <person name="Priest M."/>
            <person name="Roberts A."/>
            <person name="Saif S."/>
            <person name="Shea T."/>
            <person name="Shenoy N."/>
            <person name="Sisk P."/>
            <person name="Stolte C."/>
            <person name="Sykes S."/>
            <person name="White J."/>
            <person name="Yandava C."/>
            <person name="Wortman J."/>
            <person name="Nusbaum C."/>
            <person name="Birren B."/>
        </authorList>
    </citation>
    <scope>NUCLEOTIDE SEQUENCE [LARGE SCALE GENOMIC DNA]</scope>
    <source>
        <strain evidence="7 8">WAL-19142</strain>
    </source>
</reference>
<keyword evidence="4" id="KW-0564">Palmitate</keyword>
<organism evidence="7 8">
    <name type="scientific">[Clostridium] citroniae WAL-19142</name>
    <dbReference type="NCBI Taxonomy" id="742734"/>
    <lineage>
        <taxon>Bacteria</taxon>
        <taxon>Bacillati</taxon>
        <taxon>Bacillota</taxon>
        <taxon>Clostridia</taxon>
        <taxon>Lachnospirales</taxon>
        <taxon>Lachnospiraceae</taxon>
        <taxon>Enterocloster</taxon>
    </lineage>
</organism>
<evidence type="ECO:0008006" key="9">
    <source>
        <dbReference type="Google" id="ProtNLM"/>
    </source>
</evidence>
<dbReference type="GeneID" id="93164408"/>
<gene>
    <name evidence="7" type="ORF">HMPREF9470_01804</name>
</gene>
<protein>
    <recommendedName>
        <fullName evidence="9">Extracellular solute-binding protein</fullName>
    </recommendedName>
</protein>
<dbReference type="PANTHER" id="PTHR43649:SF33">
    <property type="entry name" value="POLYGALACTURONAN_RHAMNOGALACTURONAN-BINDING PROTEIN YTCQ"/>
    <property type="match status" value="1"/>
</dbReference>
<feature type="signal peptide" evidence="6">
    <location>
        <begin position="1"/>
        <end position="19"/>
    </location>
</feature>
<dbReference type="EMBL" id="ADLK01000017">
    <property type="protein sequence ID" value="KMW20960.1"/>
    <property type="molecule type" value="Genomic_DNA"/>
</dbReference>
<dbReference type="RefSeq" id="WP_007861319.1">
    <property type="nucleotide sequence ID" value="NZ_KQ235877.1"/>
</dbReference>
<comment type="caution">
    <text evidence="7">The sequence shown here is derived from an EMBL/GenBank/DDBJ whole genome shotgun (WGS) entry which is preliminary data.</text>
</comment>
<keyword evidence="2 6" id="KW-0732">Signal</keyword>
<dbReference type="SUPFAM" id="SSF53850">
    <property type="entry name" value="Periplasmic binding protein-like II"/>
    <property type="match status" value="1"/>
</dbReference>
<dbReference type="AlphaFoldDB" id="A0A0J9EYD7"/>
<dbReference type="Pfam" id="PF13416">
    <property type="entry name" value="SBP_bac_8"/>
    <property type="match status" value="1"/>
</dbReference>
<evidence type="ECO:0000256" key="1">
    <source>
        <dbReference type="ARBA" id="ARBA00022475"/>
    </source>
</evidence>
<dbReference type="InterPro" id="IPR050490">
    <property type="entry name" value="Bact_solute-bd_prot1"/>
</dbReference>
<dbReference type="PROSITE" id="PS51257">
    <property type="entry name" value="PROKAR_LIPOPROTEIN"/>
    <property type="match status" value="1"/>
</dbReference>
<evidence type="ECO:0000256" key="6">
    <source>
        <dbReference type="SAM" id="SignalP"/>
    </source>
</evidence>
<name>A0A0J9EYD7_9FIRM</name>
<keyword evidence="5" id="KW-0449">Lipoprotein</keyword>
<dbReference type="PANTHER" id="PTHR43649">
    <property type="entry name" value="ARABINOSE-BINDING PROTEIN-RELATED"/>
    <property type="match status" value="1"/>
</dbReference>
<evidence type="ECO:0000256" key="3">
    <source>
        <dbReference type="ARBA" id="ARBA00023136"/>
    </source>
</evidence>
<evidence type="ECO:0000256" key="4">
    <source>
        <dbReference type="ARBA" id="ARBA00023139"/>
    </source>
</evidence>